<keyword evidence="1" id="KW-0732">Signal</keyword>
<dbReference type="RefSeq" id="WP_189563699.1">
    <property type="nucleotide sequence ID" value="NZ_BMXF01000001.1"/>
</dbReference>
<dbReference type="InterPro" id="IPR035986">
    <property type="entry name" value="PKD_dom_sf"/>
</dbReference>
<dbReference type="Proteomes" id="UP000598271">
    <property type="component" value="Unassembled WGS sequence"/>
</dbReference>
<evidence type="ECO:0000256" key="1">
    <source>
        <dbReference type="SAM" id="SignalP"/>
    </source>
</evidence>
<keyword evidence="3" id="KW-1185">Reference proteome</keyword>
<name>A0A8J3D2K6_9BACT</name>
<gene>
    <name evidence="2" type="ORF">GCM10007390_15100</name>
</gene>
<sequence>MKTLLVSFVIVSPFATSLAQSIPTSSNLPIVIVRTNGQSIMDEPKVMADMGIIYNGAGVRNRITDPLNHYNGKVGIEFRGNTSQNAAKKSFGFETRNADSSNYNVSLLGMPEENDWVLFNSYDDETYMRDVMTHSLVRKTGRYSTRTAFVELFITSDDSLEYEDYRGIYVLMERIKQDKNRVDISKLEYKDSIGNALTGGYIVKIDHHVGNPGPVWESQYPNECGDFRTDFELHEPKDEDVHPAHLTYIQNYIHQFETALLSPNFADPDLGYQKYADVASFVDYFLFSEVVRSADAYSHSTYLYKNRDSKGGKLVMGPLWDYNSSTGNTPYNFCAANDTTGWQYQSQRLCRVDRKQPFWWKRLLDDPAFVAQVQARWNILRSDILKTSNVVAMIDQNRAIVAEAQPRDYERWNVVGERGAFPAEIDYLKEWLTKRMRWMDRNIPQLGNYIRVSSATPPPITCESPVQLSTYTGKQLTYQWNLNGSPVPGAVNNSIMAHEPGSYTVNVTLANDCYTETLTTNPLNRIVKSLQNGDWNQTTTWSCQTVPTSLDTVIIQSGHVVDIPQSFQASAASVSLEMAARINQQLNGSLLLGN</sequence>
<reference evidence="2 3" key="1">
    <citation type="journal article" date="2014" name="Int. J. Syst. Evol. Microbiol.">
        <title>Complete genome sequence of Corynebacterium casei LMG S-19264T (=DSM 44701T), isolated from a smear-ripened cheese.</title>
        <authorList>
            <consortium name="US DOE Joint Genome Institute (JGI-PGF)"/>
            <person name="Walter F."/>
            <person name="Albersmeier A."/>
            <person name="Kalinowski J."/>
            <person name="Ruckert C."/>
        </authorList>
    </citation>
    <scope>NUCLEOTIDE SEQUENCE [LARGE SCALE GENOMIC DNA]</scope>
    <source>
        <strain evidence="2 3">KCTC 12866</strain>
    </source>
</reference>
<feature type="chain" id="PRO_5035297210" description="Spore coat protein CotH" evidence="1">
    <location>
        <begin position="20"/>
        <end position="594"/>
    </location>
</feature>
<proteinExistence type="predicted"/>
<evidence type="ECO:0000313" key="2">
    <source>
        <dbReference type="EMBL" id="GHB62282.1"/>
    </source>
</evidence>
<organism evidence="2 3">
    <name type="scientific">Persicitalea jodogahamensis</name>
    <dbReference type="NCBI Taxonomy" id="402147"/>
    <lineage>
        <taxon>Bacteria</taxon>
        <taxon>Pseudomonadati</taxon>
        <taxon>Bacteroidota</taxon>
        <taxon>Cytophagia</taxon>
        <taxon>Cytophagales</taxon>
        <taxon>Spirosomataceae</taxon>
        <taxon>Persicitalea</taxon>
    </lineage>
</organism>
<dbReference type="SUPFAM" id="SSF49299">
    <property type="entry name" value="PKD domain"/>
    <property type="match status" value="1"/>
</dbReference>
<dbReference type="Pfam" id="PF08757">
    <property type="entry name" value="CotH"/>
    <property type="match status" value="1"/>
</dbReference>
<dbReference type="AlphaFoldDB" id="A0A8J3D2K6"/>
<dbReference type="EMBL" id="BMXF01000001">
    <property type="protein sequence ID" value="GHB62282.1"/>
    <property type="molecule type" value="Genomic_DNA"/>
</dbReference>
<accession>A0A8J3D2K6</accession>
<evidence type="ECO:0000313" key="3">
    <source>
        <dbReference type="Proteomes" id="UP000598271"/>
    </source>
</evidence>
<dbReference type="Gene3D" id="2.60.40.10">
    <property type="entry name" value="Immunoglobulins"/>
    <property type="match status" value="1"/>
</dbReference>
<feature type="signal peptide" evidence="1">
    <location>
        <begin position="1"/>
        <end position="19"/>
    </location>
</feature>
<dbReference type="InterPro" id="IPR014867">
    <property type="entry name" value="Spore_coat_CotH_CotH2/3/7"/>
</dbReference>
<evidence type="ECO:0008006" key="4">
    <source>
        <dbReference type="Google" id="ProtNLM"/>
    </source>
</evidence>
<comment type="caution">
    <text evidence="2">The sequence shown here is derived from an EMBL/GenBank/DDBJ whole genome shotgun (WGS) entry which is preliminary data.</text>
</comment>
<dbReference type="InterPro" id="IPR013783">
    <property type="entry name" value="Ig-like_fold"/>
</dbReference>
<protein>
    <recommendedName>
        <fullName evidence="4">Spore coat protein CotH</fullName>
    </recommendedName>
</protein>